<keyword evidence="1" id="KW-0472">Membrane</keyword>
<dbReference type="InterPro" id="IPR043738">
    <property type="entry name" value="DUF5683"/>
</dbReference>
<feature type="domain" description="DUF5683" evidence="2">
    <location>
        <begin position="68"/>
        <end position="230"/>
    </location>
</feature>
<reference evidence="3" key="1">
    <citation type="submission" date="2020-04" db="EMBL/GenBank/DDBJ databases">
        <title>Deep metagenomics examines the oral microbiome during advanced dental caries in children, revealing novel taxa and co-occurrences with host molecules.</title>
        <authorList>
            <person name="Baker J.L."/>
            <person name="Morton J.T."/>
            <person name="Dinis M."/>
            <person name="Alvarez R."/>
            <person name="Tran N.C."/>
            <person name="Knight R."/>
            <person name="Edlund A."/>
        </authorList>
    </citation>
    <scope>NUCLEOTIDE SEQUENCE</scope>
    <source>
        <strain evidence="3">JCVI_34_bin.1</strain>
    </source>
</reference>
<feature type="transmembrane region" description="Helical" evidence="1">
    <location>
        <begin position="170"/>
        <end position="188"/>
    </location>
</feature>
<evidence type="ECO:0000313" key="4">
    <source>
        <dbReference type="Proteomes" id="UP000704068"/>
    </source>
</evidence>
<comment type="caution">
    <text evidence="3">The sequence shown here is derived from an EMBL/GenBank/DDBJ whole genome shotgun (WGS) entry which is preliminary data.</text>
</comment>
<protein>
    <recommendedName>
        <fullName evidence="2">DUF5683 domain-containing protein</fullName>
    </recommendedName>
</protein>
<evidence type="ECO:0000313" key="3">
    <source>
        <dbReference type="EMBL" id="MBF0970220.1"/>
    </source>
</evidence>
<gene>
    <name evidence="3" type="ORF">HXK21_04165</name>
</gene>
<sequence length="230" mass="26500">MLCVNCFSLRAQTTDTIQTTQEKAIVASHLSHERKNVFLKDSLLKELEDSIGVQDQKYIKNLKKKKFTPNPQRALWLALVCPGAGQIYNKKYWKLPILYGGLLGCTYAFLWNQQMYKDYSQAYLDIMDNDPNTKSYLDLLPPNYDITGKEDQFKKIFKNKKDFYRRYRDLSIFSFIGVYLLSVVDAYVDAQLSVFDISKDLSLRIAPAIISNTQNFRTQSAFGVGCSLSF</sequence>
<dbReference type="Pfam" id="PF18935">
    <property type="entry name" value="DUF5683"/>
    <property type="match status" value="1"/>
</dbReference>
<evidence type="ECO:0000259" key="2">
    <source>
        <dbReference type="Pfam" id="PF18935"/>
    </source>
</evidence>
<name>A0A929RVW2_9BACT</name>
<proteinExistence type="predicted"/>
<keyword evidence="1" id="KW-0812">Transmembrane</keyword>
<dbReference type="Proteomes" id="UP000704068">
    <property type="component" value="Unassembled WGS sequence"/>
</dbReference>
<keyword evidence="1" id="KW-1133">Transmembrane helix</keyword>
<organism evidence="3 4">
    <name type="scientific">Alloprevotella tannerae</name>
    <dbReference type="NCBI Taxonomy" id="76122"/>
    <lineage>
        <taxon>Bacteria</taxon>
        <taxon>Pseudomonadati</taxon>
        <taxon>Bacteroidota</taxon>
        <taxon>Bacteroidia</taxon>
        <taxon>Bacteroidales</taxon>
        <taxon>Prevotellaceae</taxon>
        <taxon>Alloprevotella</taxon>
    </lineage>
</organism>
<evidence type="ECO:0000256" key="1">
    <source>
        <dbReference type="SAM" id="Phobius"/>
    </source>
</evidence>
<feature type="transmembrane region" description="Helical" evidence="1">
    <location>
        <begin position="95"/>
        <end position="111"/>
    </location>
</feature>
<dbReference type="AlphaFoldDB" id="A0A929RVW2"/>
<accession>A0A929RVW2</accession>
<dbReference type="EMBL" id="JABZGR010000008">
    <property type="protein sequence ID" value="MBF0970220.1"/>
    <property type="molecule type" value="Genomic_DNA"/>
</dbReference>
<dbReference type="RefSeq" id="WP_303763533.1">
    <property type="nucleotide sequence ID" value="NZ_JABZGR010000008.1"/>
</dbReference>